<name>A0A6H9WJF6_9MICO</name>
<gene>
    <name evidence="2" type="ORF">F8O04_14025</name>
</gene>
<evidence type="ECO:0000313" key="2">
    <source>
        <dbReference type="EMBL" id="KAB1646846.1"/>
    </source>
</evidence>
<dbReference type="Gene3D" id="1.10.10.10">
    <property type="entry name" value="Winged helix-like DNA-binding domain superfamily/Winged helix DNA-binding domain"/>
    <property type="match status" value="1"/>
</dbReference>
<reference evidence="2 3" key="1">
    <citation type="submission" date="2019-09" db="EMBL/GenBank/DDBJ databases">
        <title>Phylogeny of genus Pseudoclavibacter and closely related genus.</title>
        <authorList>
            <person name="Li Y."/>
        </authorList>
    </citation>
    <scope>NUCLEOTIDE SEQUENCE [LARGE SCALE GENOMIC DNA]</scope>
    <source>
        <strain evidence="2 3">EGI 60007</strain>
    </source>
</reference>
<dbReference type="InterPro" id="IPR036390">
    <property type="entry name" value="WH_DNA-bd_sf"/>
</dbReference>
<dbReference type="InterPro" id="IPR039422">
    <property type="entry name" value="MarR/SlyA-like"/>
</dbReference>
<dbReference type="SMART" id="SM00347">
    <property type="entry name" value="HTH_MARR"/>
    <property type="match status" value="1"/>
</dbReference>
<dbReference type="Proteomes" id="UP000431744">
    <property type="component" value="Unassembled WGS sequence"/>
</dbReference>
<evidence type="ECO:0000313" key="3">
    <source>
        <dbReference type="Proteomes" id="UP000431744"/>
    </source>
</evidence>
<dbReference type="InterPro" id="IPR036388">
    <property type="entry name" value="WH-like_DNA-bd_sf"/>
</dbReference>
<dbReference type="SUPFAM" id="SSF46785">
    <property type="entry name" value="Winged helix' DNA-binding domain"/>
    <property type="match status" value="1"/>
</dbReference>
<dbReference type="AlphaFoldDB" id="A0A6H9WJF6"/>
<dbReference type="GO" id="GO:0003700">
    <property type="term" value="F:DNA-binding transcription factor activity"/>
    <property type="evidence" value="ECO:0007669"/>
    <property type="project" value="InterPro"/>
</dbReference>
<feature type="domain" description="HTH marR-type" evidence="1">
    <location>
        <begin position="35"/>
        <end position="172"/>
    </location>
</feature>
<dbReference type="PROSITE" id="PS50995">
    <property type="entry name" value="HTH_MARR_2"/>
    <property type="match status" value="1"/>
</dbReference>
<sequence length="175" mass="19328">MSDAITEVGPGGLGQQFPTFADLVAVKAIEEGIEVDPLTPKLSLLARRLGQTMLDDSHREVYKPAGWSHASYRICITLWVMGPLPSHRVTAMTNMSRATVSAALKRSVDDGLVTKEASTDDARSVTVELTPLGEAKIRQSYTEHLAFEREWFNALTDIEKQLLVLLIEKLLAKHD</sequence>
<dbReference type="RefSeq" id="WP_158030012.1">
    <property type="nucleotide sequence ID" value="NZ_BMHG01000002.1"/>
</dbReference>
<accession>A0A6H9WJF6</accession>
<keyword evidence="3" id="KW-1185">Reference proteome</keyword>
<dbReference type="InterPro" id="IPR000835">
    <property type="entry name" value="HTH_MarR-typ"/>
</dbReference>
<dbReference type="Pfam" id="PF01047">
    <property type="entry name" value="MarR"/>
    <property type="match status" value="1"/>
</dbReference>
<protein>
    <submittedName>
        <fullName evidence="2">Winged helix-turn-helix transcriptional regulator</fullName>
    </submittedName>
</protein>
<proteinExistence type="predicted"/>
<dbReference type="EMBL" id="WBJY01000004">
    <property type="protein sequence ID" value="KAB1646846.1"/>
    <property type="molecule type" value="Genomic_DNA"/>
</dbReference>
<dbReference type="PANTHER" id="PTHR33164:SF104">
    <property type="entry name" value="TRANSCRIPTIONAL REGULATORY PROTEIN"/>
    <property type="match status" value="1"/>
</dbReference>
<dbReference type="OrthoDB" id="4404499at2"/>
<evidence type="ECO:0000259" key="1">
    <source>
        <dbReference type="PROSITE" id="PS50995"/>
    </source>
</evidence>
<dbReference type="GO" id="GO:0006950">
    <property type="term" value="P:response to stress"/>
    <property type="evidence" value="ECO:0007669"/>
    <property type="project" value="TreeGrafter"/>
</dbReference>
<dbReference type="PANTHER" id="PTHR33164">
    <property type="entry name" value="TRANSCRIPTIONAL REGULATOR, MARR FAMILY"/>
    <property type="match status" value="1"/>
</dbReference>
<organism evidence="2 3">
    <name type="scientific">Pseudoclavibacter endophyticus</name>
    <dbReference type="NCBI Taxonomy" id="1778590"/>
    <lineage>
        <taxon>Bacteria</taxon>
        <taxon>Bacillati</taxon>
        <taxon>Actinomycetota</taxon>
        <taxon>Actinomycetes</taxon>
        <taxon>Micrococcales</taxon>
        <taxon>Microbacteriaceae</taxon>
        <taxon>Pseudoclavibacter</taxon>
    </lineage>
</organism>
<comment type="caution">
    <text evidence="2">The sequence shown here is derived from an EMBL/GenBank/DDBJ whole genome shotgun (WGS) entry which is preliminary data.</text>
</comment>